<dbReference type="EMBL" id="JAGGLI010000004">
    <property type="protein sequence ID" value="MBP2026847.1"/>
    <property type="molecule type" value="Genomic_DNA"/>
</dbReference>
<proteinExistence type="predicted"/>
<comment type="caution">
    <text evidence="1">The sequence shown here is derived from an EMBL/GenBank/DDBJ whole genome shotgun (WGS) entry which is preliminary data.</text>
</comment>
<dbReference type="RefSeq" id="WP_209659251.1">
    <property type="nucleotide sequence ID" value="NZ_JAGGLI010000004.1"/>
</dbReference>
<evidence type="ECO:0000313" key="2">
    <source>
        <dbReference type="Proteomes" id="UP001314903"/>
    </source>
</evidence>
<sequence>MKTTDYMNDDLIKTELLFPKFFSNHEERDWGILFFNENNKSSHDSNHCVIFASNITDLMLEEIKAFYQEKQITPRIYHPFINGYLHKNKNILIKHGFKIEVNHDDQYMILTDENQIDSSNQINIKCLNSWDERIVHDILIPNQSEYEIELLMNAMENKYFKLFVGYKNHQPVTMASLLYYSETNCVRLDH</sequence>
<gene>
    <name evidence="1" type="ORF">J2Z35_000638</name>
</gene>
<dbReference type="Proteomes" id="UP001314903">
    <property type="component" value="Unassembled WGS sequence"/>
</dbReference>
<dbReference type="Gene3D" id="3.40.630.30">
    <property type="match status" value="1"/>
</dbReference>
<reference evidence="1 2" key="1">
    <citation type="submission" date="2021-03" db="EMBL/GenBank/DDBJ databases">
        <title>Genomic Encyclopedia of Type Strains, Phase IV (KMG-IV): sequencing the most valuable type-strain genomes for metagenomic binning, comparative biology and taxonomic classification.</title>
        <authorList>
            <person name="Goeker M."/>
        </authorList>
    </citation>
    <scope>NUCLEOTIDE SEQUENCE [LARGE SCALE GENOMIC DNA]</scope>
    <source>
        <strain evidence="1 2">DSM 27512</strain>
    </source>
</reference>
<protein>
    <submittedName>
        <fullName evidence="1">Uncharacterized protein</fullName>
    </submittedName>
</protein>
<keyword evidence="2" id="KW-1185">Reference proteome</keyword>
<evidence type="ECO:0000313" key="1">
    <source>
        <dbReference type="EMBL" id="MBP2026847.1"/>
    </source>
</evidence>
<organism evidence="1 2">
    <name type="scientific">Acetoanaerobium pronyense</name>
    <dbReference type="NCBI Taxonomy" id="1482736"/>
    <lineage>
        <taxon>Bacteria</taxon>
        <taxon>Bacillati</taxon>
        <taxon>Bacillota</taxon>
        <taxon>Clostridia</taxon>
        <taxon>Peptostreptococcales</taxon>
        <taxon>Filifactoraceae</taxon>
        <taxon>Acetoanaerobium</taxon>
    </lineage>
</organism>
<accession>A0ABS4KGE1</accession>
<name>A0ABS4KGE1_9FIRM</name>